<dbReference type="PANTHER" id="PTHR47510">
    <property type="entry name" value="REVERSE TRANSCRIPTASE DOMAIN-CONTAINING PROTEIN"/>
    <property type="match status" value="1"/>
</dbReference>
<dbReference type="InterPro" id="IPR005135">
    <property type="entry name" value="Endo/exonuclease/phosphatase"/>
</dbReference>
<gene>
    <name evidence="2" type="ORF">WA026_001128</name>
</gene>
<dbReference type="InterPro" id="IPR036691">
    <property type="entry name" value="Endo/exonu/phosph_ase_sf"/>
</dbReference>
<organism evidence="2 3">
    <name type="scientific">Henosepilachna vigintioctopunctata</name>
    <dbReference type="NCBI Taxonomy" id="420089"/>
    <lineage>
        <taxon>Eukaryota</taxon>
        <taxon>Metazoa</taxon>
        <taxon>Ecdysozoa</taxon>
        <taxon>Arthropoda</taxon>
        <taxon>Hexapoda</taxon>
        <taxon>Insecta</taxon>
        <taxon>Pterygota</taxon>
        <taxon>Neoptera</taxon>
        <taxon>Endopterygota</taxon>
        <taxon>Coleoptera</taxon>
        <taxon>Polyphaga</taxon>
        <taxon>Cucujiformia</taxon>
        <taxon>Coccinelloidea</taxon>
        <taxon>Coccinellidae</taxon>
        <taxon>Epilachninae</taxon>
        <taxon>Epilachnini</taxon>
        <taxon>Henosepilachna</taxon>
    </lineage>
</organism>
<evidence type="ECO:0000313" key="2">
    <source>
        <dbReference type="EMBL" id="KAK9888907.1"/>
    </source>
</evidence>
<dbReference type="Pfam" id="PF03372">
    <property type="entry name" value="Exo_endo_phos"/>
    <property type="match status" value="1"/>
</dbReference>
<dbReference type="Proteomes" id="UP001431783">
    <property type="component" value="Unassembled WGS sequence"/>
</dbReference>
<comment type="caution">
    <text evidence="2">The sequence shown here is derived from an EMBL/GenBank/DDBJ whole genome shotgun (WGS) entry which is preliminary data.</text>
</comment>
<sequence length="492" mass="57741">MDTFIRDFDSEIVETLIIDDIEAFNLKFSKCTNNLRIFHINISSLNKNGDELFVTLQQFTQKFDIIVLTETYFVDLEFVKFDDFEVLYNEGRANKNDGVVVLVREGINYDYKIVNLNDGMKLLQEILNVEKKTLPISAVYRLHGSCPYEFCEHLKSHLGTVNSDIQILIGDMNINLMDERSEVVQYYLNVLTEMGYKSYINAFTRVERNSKSCIDHVFIKTRQKIEDILCAVLEVKITDHFPTVALIPFTQIQTLDSNKYKTIVQYDKIRTQLNLINWESIVKNENINEAIVDFIDTTKNKIMENTKRVKYKRIKNGNAWITQSLIRSIEIKNKMYRELCKKPDNEELKETYKKYRNKLTNLIKMKKADYYKSELDRRGTSSKALWDWVKKFTNFRKRNTVEINCIKDEKGEIERNKMKIATIFNRHYTSYSSKLASAINRPKTQPFASRSSVKESIFLRPATEIEVESCLTALKKENRLVTMASQQRLSKK</sequence>
<dbReference type="PANTHER" id="PTHR47510:SF3">
    <property type="entry name" value="ENDO_EXONUCLEASE_PHOSPHATASE DOMAIN-CONTAINING PROTEIN"/>
    <property type="match status" value="1"/>
</dbReference>
<proteinExistence type="predicted"/>
<reference evidence="2 3" key="1">
    <citation type="submission" date="2023-03" db="EMBL/GenBank/DDBJ databases">
        <title>Genome insight into feeding habits of ladybird beetles.</title>
        <authorList>
            <person name="Li H.-S."/>
            <person name="Huang Y.-H."/>
            <person name="Pang H."/>
        </authorList>
    </citation>
    <scope>NUCLEOTIDE SEQUENCE [LARGE SCALE GENOMIC DNA]</scope>
    <source>
        <strain evidence="2">SYSU_2023b</strain>
        <tissue evidence="2">Whole body</tissue>
    </source>
</reference>
<name>A0AAW1V846_9CUCU</name>
<dbReference type="SUPFAM" id="SSF56219">
    <property type="entry name" value="DNase I-like"/>
    <property type="match status" value="1"/>
</dbReference>
<evidence type="ECO:0000259" key="1">
    <source>
        <dbReference type="Pfam" id="PF03372"/>
    </source>
</evidence>
<accession>A0AAW1V846</accession>
<protein>
    <recommendedName>
        <fullName evidence="1">Endonuclease/exonuclease/phosphatase domain-containing protein</fullName>
    </recommendedName>
</protein>
<dbReference type="EMBL" id="JARQZJ010000121">
    <property type="protein sequence ID" value="KAK9888907.1"/>
    <property type="molecule type" value="Genomic_DNA"/>
</dbReference>
<evidence type="ECO:0000313" key="3">
    <source>
        <dbReference type="Proteomes" id="UP001431783"/>
    </source>
</evidence>
<feature type="domain" description="Endonuclease/exonuclease/phosphatase" evidence="1">
    <location>
        <begin position="56"/>
        <end position="225"/>
    </location>
</feature>
<dbReference type="AlphaFoldDB" id="A0AAW1V846"/>
<dbReference type="GO" id="GO:0003824">
    <property type="term" value="F:catalytic activity"/>
    <property type="evidence" value="ECO:0007669"/>
    <property type="project" value="InterPro"/>
</dbReference>
<keyword evidence="3" id="KW-1185">Reference proteome</keyword>
<dbReference type="Gene3D" id="3.60.10.10">
    <property type="entry name" value="Endonuclease/exonuclease/phosphatase"/>
    <property type="match status" value="1"/>
</dbReference>